<dbReference type="InterPro" id="IPR000182">
    <property type="entry name" value="GNAT_dom"/>
</dbReference>
<dbReference type="PANTHER" id="PTHR43415">
    <property type="entry name" value="SPERMIDINE N(1)-ACETYLTRANSFERASE"/>
    <property type="match status" value="1"/>
</dbReference>
<dbReference type="KEGG" id="tsl:A3L11_10655"/>
<reference evidence="2 3" key="1">
    <citation type="submission" date="2016-04" db="EMBL/GenBank/DDBJ databases">
        <title>Complete genome sequence of Thermococcus siculi type strain RG-20.</title>
        <authorList>
            <person name="Oger P.M."/>
        </authorList>
    </citation>
    <scope>NUCLEOTIDE SEQUENCE [LARGE SCALE GENOMIC DNA]</scope>
    <source>
        <strain evidence="2 3">RG-20</strain>
    </source>
</reference>
<dbReference type="InterPro" id="IPR016181">
    <property type="entry name" value="Acyl_CoA_acyltransferase"/>
</dbReference>
<dbReference type="RefSeq" id="WP_088856892.1">
    <property type="nucleotide sequence ID" value="NZ_CP015103.1"/>
</dbReference>
<accession>A0A2Z2MP89</accession>
<name>A0A2Z2MP89_9EURY</name>
<dbReference type="OrthoDB" id="120213at2157"/>
<protein>
    <submittedName>
        <fullName evidence="2">GNAT family acetyltransferase</fullName>
    </submittedName>
</protein>
<dbReference type="PROSITE" id="PS51186">
    <property type="entry name" value="GNAT"/>
    <property type="match status" value="1"/>
</dbReference>
<keyword evidence="2" id="KW-0808">Transferase</keyword>
<dbReference type="CDD" id="cd04301">
    <property type="entry name" value="NAT_SF"/>
    <property type="match status" value="1"/>
</dbReference>
<sequence>MRPIILKGEKVSLGVLLKKDLSRSWEWFNERSTARALFNSAYFTLPEEEEEFYEEMKKNKEKMPAFAVVENGSEKLVGVAGFNWVNYQPRWGEIFYYINPEKRGKGYGTEVVALLMDYAFNHLNLNKVWAKVHADNKASIRVLEKNGFILAGRLRNHVWSDGRYVDELIYELLRRA</sequence>
<feature type="domain" description="N-acetyltransferase" evidence="1">
    <location>
        <begin position="11"/>
        <end position="175"/>
    </location>
</feature>
<evidence type="ECO:0000313" key="3">
    <source>
        <dbReference type="Proteomes" id="UP000250125"/>
    </source>
</evidence>
<evidence type="ECO:0000313" key="2">
    <source>
        <dbReference type="EMBL" id="ASJ09668.1"/>
    </source>
</evidence>
<dbReference type="GO" id="GO:0016747">
    <property type="term" value="F:acyltransferase activity, transferring groups other than amino-acyl groups"/>
    <property type="evidence" value="ECO:0007669"/>
    <property type="project" value="InterPro"/>
</dbReference>
<dbReference type="Gene3D" id="3.40.630.30">
    <property type="match status" value="1"/>
</dbReference>
<dbReference type="SUPFAM" id="SSF55729">
    <property type="entry name" value="Acyl-CoA N-acyltransferases (Nat)"/>
    <property type="match status" value="1"/>
</dbReference>
<dbReference type="PANTHER" id="PTHR43415:SF3">
    <property type="entry name" value="GNAT-FAMILY ACETYLTRANSFERASE"/>
    <property type="match status" value="1"/>
</dbReference>
<dbReference type="Pfam" id="PF13302">
    <property type="entry name" value="Acetyltransf_3"/>
    <property type="match status" value="1"/>
</dbReference>
<keyword evidence="3" id="KW-1185">Reference proteome</keyword>
<gene>
    <name evidence="2" type="ORF">A3L11_10655</name>
</gene>
<dbReference type="Proteomes" id="UP000250125">
    <property type="component" value="Chromosome"/>
</dbReference>
<organism evidence="2 3">
    <name type="scientific">Thermococcus siculi</name>
    <dbReference type="NCBI Taxonomy" id="72803"/>
    <lineage>
        <taxon>Archaea</taxon>
        <taxon>Methanobacteriati</taxon>
        <taxon>Methanobacteriota</taxon>
        <taxon>Thermococci</taxon>
        <taxon>Thermococcales</taxon>
        <taxon>Thermococcaceae</taxon>
        <taxon>Thermococcus</taxon>
    </lineage>
</organism>
<dbReference type="EMBL" id="CP015103">
    <property type="protein sequence ID" value="ASJ09668.1"/>
    <property type="molecule type" value="Genomic_DNA"/>
</dbReference>
<dbReference type="AlphaFoldDB" id="A0A2Z2MP89"/>
<evidence type="ECO:0000259" key="1">
    <source>
        <dbReference type="PROSITE" id="PS51186"/>
    </source>
</evidence>
<dbReference type="GeneID" id="33318705"/>
<proteinExistence type="predicted"/>